<comment type="caution">
    <text evidence="4">The sequence shown here is derived from an EMBL/GenBank/DDBJ whole genome shotgun (WGS) entry which is preliminary data.</text>
</comment>
<dbReference type="InterPro" id="IPR048389">
    <property type="entry name" value="YciQ-like_C"/>
</dbReference>
<dbReference type="Pfam" id="PF20990">
    <property type="entry name" value="DUF2207_C"/>
    <property type="match status" value="1"/>
</dbReference>
<sequence length="676" mass="76864">MIKQHIFKCKEPFFIMRKENAYVLFLLLLIFTFAFAKSYSLDKAELYYKIQQDSSITVEERITFNFNGSFSYAYRTFPSGSYEIQSFEVYDISSGKEVKLSVDKSYESGREKYTWHYSATNERKTFLLRYKLLKALKVYDDVAEFYWKVWGSDWSVPLKEIYGYIELPDKVDDANKVYVWGHPEINGKIGLIENKKVLFQAFNIPARQWVELRVVFPKELLKSMNNAQIVPGVALQRIIKEENEWANGKTVQRARSTYEQNLFFVDVFREFILSFISGIIVLLAIVVLIVRRQGHERAAKILAVSTIFLVVSAVFVLYFSFYLDSLHTVIIFTTAEVLLFVFVWFFFGKEPQVFIPSIYEREPPYDYSPAAVEALMRPLFKEPTTKSLSAEILHLCLKGKLKLEKIKEDALFGKKDSYKIHIIDSSKAGLPESEALLLRLLKEAAQYRPKKFFIFSVPERDKTPNEVTLTELEFYLRFNRFKAQTFLKEWKNAVKDFVDAQGFFSKKNGILPFLIGTGILLILSLIIAPRLFFVIVIVALILNVAFPNTLPNRTKKGAEHYIKWKRFKRFLSDFSNLRNVPPEAIVLWEKYIVYAIPLGVADKVEKAMKIVFENYSGEVHSSIFAAGTASTFSAADFASLSNSFSSAFSSAVSTSGSGGFGAGGGAGGGGGGGGAG</sequence>
<dbReference type="InterPro" id="IPR018702">
    <property type="entry name" value="DUF2207"/>
</dbReference>
<evidence type="ECO:0008006" key="6">
    <source>
        <dbReference type="Google" id="ProtNLM"/>
    </source>
</evidence>
<feature type="transmembrane region" description="Helical" evidence="1">
    <location>
        <begin position="513"/>
        <end position="546"/>
    </location>
</feature>
<gene>
    <name evidence="4" type="ORF">DRO07_01975</name>
</gene>
<evidence type="ECO:0000313" key="4">
    <source>
        <dbReference type="EMBL" id="RLG69599.1"/>
    </source>
</evidence>
<keyword evidence="1" id="KW-1133">Transmembrane helix</keyword>
<dbReference type="AlphaFoldDB" id="A0A497JFF7"/>
<proteinExistence type="predicted"/>
<name>A0A497JFF7_9ARCH</name>
<feature type="domain" description="DUF2207" evidence="2">
    <location>
        <begin position="42"/>
        <end position="216"/>
    </location>
</feature>
<reference evidence="4 5" key="1">
    <citation type="submission" date="2018-06" db="EMBL/GenBank/DDBJ databases">
        <title>Extensive metabolic versatility and redundancy in microbially diverse, dynamic hydrothermal sediments.</title>
        <authorList>
            <person name="Dombrowski N."/>
            <person name="Teske A."/>
            <person name="Baker B.J."/>
        </authorList>
    </citation>
    <scope>NUCLEOTIDE SEQUENCE [LARGE SCALE GENOMIC DNA]</scope>
    <source>
        <strain evidence="4">B9_G13</strain>
    </source>
</reference>
<keyword evidence="1" id="KW-0812">Transmembrane</keyword>
<keyword evidence="1" id="KW-0472">Membrane</keyword>
<feature type="domain" description="Predicted membrane protein YciQ-like C-terminal" evidence="3">
    <location>
        <begin position="358"/>
        <end position="608"/>
    </location>
</feature>
<evidence type="ECO:0000259" key="2">
    <source>
        <dbReference type="Pfam" id="PF09972"/>
    </source>
</evidence>
<feature type="transmembrane region" description="Helical" evidence="1">
    <location>
        <begin position="329"/>
        <end position="347"/>
    </location>
</feature>
<feature type="transmembrane region" description="Helical" evidence="1">
    <location>
        <begin position="302"/>
        <end position="323"/>
    </location>
</feature>
<dbReference type="Pfam" id="PF09972">
    <property type="entry name" value="DUF2207"/>
    <property type="match status" value="1"/>
</dbReference>
<organism evidence="4 5">
    <name type="scientific">Candidatus Iainarchaeum sp</name>
    <dbReference type="NCBI Taxonomy" id="3101447"/>
    <lineage>
        <taxon>Archaea</taxon>
        <taxon>Candidatus Iainarchaeota</taxon>
        <taxon>Candidatus Iainarchaeia</taxon>
        <taxon>Candidatus Iainarchaeales</taxon>
        <taxon>Candidatus Iainarchaeaceae</taxon>
        <taxon>Candidatus Iainarchaeum</taxon>
    </lineage>
</organism>
<dbReference type="Proteomes" id="UP000277633">
    <property type="component" value="Unassembled WGS sequence"/>
</dbReference>
<evidence type="ECO:0000256" key="1">
    <source>
        <dbReference type="SAM" id="Phobius"/>
    </source>
</evidence>
<protein>
    <recommendedName>
        <fullName evidence="6">DUF2207 domain-containing protein</fullName>
    </recommendedName>
</protein>
<accession>A0A497JFF7</accession>
<evidence type="ECO:0000259" key="3">
    <source>
        <dbReference type="Pfam" id="PF20990"/>
    </source>
</evidence>
<evidence type="ECO:0000313" key="5">
    <source>
        <dbReference type="Proteomes" id="UP000277633"/>
    </source>
</evidence>
<dbReference type="EMBL" id="QMWO01000062">
    <property type="protein sequence ID" value="RLG69599.1"/>
    <property type="molecule type" value="Genomic_DNA"/>
</dbReference>
<feature type="transmembrane region" description="Helical" evidence="1">
    <location>
        <begin position="271"/>
        <end position="290"/>
    </location>
</feature>